<gene>
    <name evidence="2" type="ORF">ORF121R</name>
</gene>
<dbReference type="Proteomes" id="UP000172127">
    <property type="component" value="Segment"/>
</dbReference>
<dbReference type="GeneID" id="3197147"/>
<name>Q5YFE4_9VIRU</name>
<reference evidence="2 3" key="1">
    <citation type="journal article" date="2004" name="J. Virol.">
        <title>Functional genomics analysis of Singapore grouper iridovirus: complete sequence determination and proteomic analysis.</title>
        <authorList>
            <person name="Song W.J."/>
            <person name="Qin Q.W."/>
            <person name="Qiu J."/>
            <person name="Huang C.H."/>
            <person name="Wang F."/>
            <person name="Hew C.L."/>
        </authorList>
    </citation>
    <scope>NUCLEOTIDE SEQUENCE [LARGE SCALE GENOMIC DNA]</scope>
</reference>
<protein>
    <submittedName>
        <fullName evidence="2">Uncharacterized protein</fullName>
    </submittedName>
</protein>
<dbReference type="RefSeq" id="YP_164216.1">
    <property type="nucleotide sequence ID" value="NC_006549.1"/>
</dbReference>
<evidence type="ECO:0000313" key="2">
    <source>
        <dbReference type="EMBL" id="AAS18136.1"/>
    </source>
</evidence>
<keyword evidence="1" id="KW-1133">Transmembrane helix</keyword>
<accession>Q5YFE4</accession>
<keyword evidence="3" id="KW-1185">Reference proteome</keyword>
<organism evidence="2 3">
    <name type="scientific">Singapore grouper iridovirus</name>
    <dbReference type="NCBI Taxonomy" id="262968"/>
    <lineage>
        <taxon>Viruses</taxon>
        <taxon>Varidnaviria</taxon>
        <taxon>Bamfordvirae</taxon>
        <taxon>Nucleocytoviricota</taxon>
        <taxon>Megaviricetes</taxon>
        <taxon>Pimascovirales</taxon>
        <taxon>Pimascovirales incertae sedis</taxon>
        <taxon>Iridoviridae</taxon>
        <taxon>Alphairidovirinae</taxon>
        <taxon>Ranavirus</taxon>
        <taxon>Ranavirus epinephelus1</taxon>
    </lineage>
</organism>
<evidence type="ECO:0000256" key="1">
    <source>
        <dbReference type="SAM" id="Phobius"/>
    </source>
</evidence>
<evidence type="ECO:0000313" key="3">
    <source>
        <dbReference type="Proteomes" id="UP000172127"/>
    </source>
</evidence>
<dbReference type="EMBL" id="AY521625">
    <property type="protein sequence ID" value="AAS18136.1"/>
    <property type="molecule type" value="Genomic_DNA"/>
</dbReference>
<keyword evidence="1" id="KW-0472">Membrane</keyword>
<proteinExistence type="predicted"/>
<keyword evidence="1" id="KW-0812">Transmembrane</keyword>
<feature type="transmembrane region" description="Helical" evidence="1">
    <location>
        <begin position="6"/>
        <end position="30"/>
    </location>
</feature>
<sequence length="84" mass="9843">MDSCTIYQILMAVYGVLLTGCVCAMIRIIWQWHAFFSDVTASRGLMMRVESYDEPSPCKCCICRRKLRFSIPEKPQYTFFEDIK</sequence>
<dbReference type="KEGG" id="vg:3197147"/>